<dbReference type="EMBL" id="FNAC01000003">
    <property type="protein sequence ID" value="SDC66599.1"/>
    <property type="molecule type" value="Genomic_DNA"/>
</dbReference>
<feature type="chain" id="PRO_5011528704" evidence="1">
    <location>
        <begin position="27"/>
        <end position="367"/>
    </location>
</feature>
<dbReference type="AlphaFoldDB" id="A0A1G6NFF0"/>
<dbReference type="PANTHER" id="PTHR43283">
    <property type="entry name" value="BETA-LACTAMASE-RELATED"/>
    <property type="match status" value="1"/>
</dbReference>
<sequence length="367" mass="41509">MCFDRTACFKTLIFAGLYCASFISFAQNSQSSGLYFPPTDAADWEKMSLREAGLDQEGIGQFLEWVSGTNTRAFIILKDGKLVVEEYWGNKLTGLGPMNEESFWYWASAGKTLTATLIGIAENEKLLKIKDRTQKYLGKGWTSMKNADEKKIRIRNHLTMTTGLDEQVANPNSIDPKDFQFKAKAGSRWSYHNGPYTILEQVLASASGMSFQDFYEEKIGEPIGMKGFWQKSGQNNVFYSTPRSMARFGLLMLAEGQWEERQIYSGDFFQTLSNASQDLNPSYGYLTWLNGKSFYKLPRTDREFDGPLIPAAPEDMYQAMGLNGQFLMVIPSKNLVIVRMGTGPDSGEIPFLLIRQLWDRLGPLLQE</sequence>
<dbReference type="Gene3D" id="3.40.710.10">
    <property type="entry name" value="DD-peptidase/beta-lactamase superfamily"/>
    <property type="match status" value="1"/>
</dbReference>
<name>A0A1G6NFF0_9BACT</name>
<dbReference type="PANTHER" id="PTHR43283:SF7">
    <property type="entry name" value="BETA-LACTAMASE-RELATED DOMAIN-CONTAINING PROTEIN"/>
    <property type="match status" value="1"/>
</dbReference>
<dbReference type="InterPro" id="IPR012338">
    <property type="entry name" value="Beta-lactam/transpept-like"/>
</dbReference>
<dbReference type="Proteomes" id="UP000199060">
    <property type="component" value="Unassembled WGS sequence"/>
</dbReference>
<protein>
    <submittedName>
        <fullName evidence="3">CubicO group peptidase, beta-lactamase class C family</fullName>
    </submittedName>
</protein>
<reference evidence="4" key="1">
    <citation type="submission" date="2016-10" db="EMBL/GenBank/DDBJ databases">
        <authorList>
            <person name="Varghese N."/>
            <person name="Submissions S."/>
        </authorList>
    </citation>
    <scope>NUCLEOTIDE SEQUENCE [LARGE SCALE GENOMIC DNA]</scope>
    <source>
        <strain evidence="4">DSM 23095</strain>
    </source>
</reference>
<dbReference type="OrthoDB" id="1185352at2"/>
<dbReference type="InterPro" id="IPR001466">
    <property type="entry name" value="Beta-lactam-related"/>
</dbReference>
<evidence type="ECO:0000313" key="3">
    <source>
        <dbReference type="EMBL" id="SDC66599.1"/>
    </source>
</evidence>
<keyword evidence="1" id="KW-0732">Signal</keyword>
<evidence type="ECO:0000313" key="4">
    <source>
        <dbReference type="Proteomes" id="UP000199060"/>
    </source>
</evidence>
<proteinExistence type="predicted"/>
<feature type="signal peptide" evidence="1">
    <location>
        <begin position="1"/>
        <end position="26"/>
    </location>
</feature>
<keyword evidence="4" id="KW-1185">Reference proteome</keyword>
<gene>
    <name evidence="3" type="ORF">SAMN04488104_1003110</name>
</gene>
<organism evidence="3 4">
    <name type="scientific">Algoriphagus faecimaris</name>
    <dbReference type="NCBI Taxonomy" id="686796"/>
    <lineage>
        <taxon>Bacteria</taxon>
        <taxon>Pseudomonadati</taxon>
        <taxon>Bacteroidota</taxon>
        <taxon>Cytophagia</taxon>
        <taxon>Cytophagales</taxon>
        <taxon>Cyclobacteriaceae</taxon>
        <taxon>Algoriphagus</taxon>
    </lineage>
</organism>
<accession>A0A1G6NFF0</accession>
<evidence type="ECO:0000259" key="2">
    <source>
        <dbReference type="Pfam" id="PF00144"/>
    </source>
</evidence>
<dbReference type="Pfam" id="PF00144">
    <property type="entry name" value="Beta-lactamase"/>
    <property type="match status" value="1"/>
</dbReference>
<feature type="domain" description="Beta-lactamase-related" evidence="2">
    <location>
        <begin position="73"/>
        <end position="346"/>
    </location>
</feature>
<dbReference type="STRING" id="686796.SAMN04488104_1003110"/>
<dbReference type="SUPFAM" id="SSF56601">
    <property type="entry name" value="beta-lactamase/transpeptidase-like"/>
    <property type="match status" value="1"/>
</dbReference>
<dbReference type="InterPro" id="IPR050789">
    <property type="entry name" value="Diverse_Enzym_Activities"/>
</dbReference>
<evidence type="ECO:0000256" key="1">
    <source>
        <dbReference type="SAM" id="SignalP"/>
    </source>
</evidence>